<dbReference type="CDD" id="cd00171">
    <property type="entry name" value="Sec7"/>
    <property type="match status" value="1"/>
</dbReference>
<dbReference type="InterPro" id="IPR023394">
    <property type="entry name" value="Sec7_C_sf"/>
</dbReference>
<dbReference type="Pfam" id="PF01369">
    <property type="entry name" value="Sec7"/>
    <property type="match status" value="1"/>
</dbReference>
<feature type="region of interest" description="Disordered" evidence="1">
    <location>
        <begin position="1418"/>
        <end position="1437"/>
    </location>
</feature>
<dbReference type="Pfam" id="PF23325">
    <property type="entry name" value="TPR_28"/>
    <property type="match status" value="1"/>
</dbReference>
<dbReference type="InterPro" id="IPR056604">
    <property type="entry name" value="GBF1-like_TPR"/>
</dbReference>
<feature type="region of interest" description="Disordered" evidence="1">
    <location>
        <begin position="147"/>
        <end position="188"/>
    </location>
</feature>
<dbReference type="Gene3D" id="1.10.220.20">
    <property type="match status" value="1"/>
</dbReference>
<dbReference type="Proteomes" id="UP000198372">
    <property type="component" value="Unassembled WGS sequence"/>
</dbReference>
<organism evidence="3 4">
    <name type="scientific">Microbotryum intermedium</name>
    <dbReference type="NCBI Taxonomy" id="269621"/>
    <lineage>
        <taxon>Eukaryota</taxon>
        <taxon>Fungi</taxon>
        <taxon>Dikarya</taxon>
        <taxon>Basidiomycota</taxon>
        <taxon>Pucciniomycotina</taxon>
        <taxon>Microbotryomycetes</taxon>
        <taxon>Microbotryales</taxon>
        <taxon>Microbotryaceae</taxon>
        <taxon>Microbotryum</taxon>
    </lineage>
</organism>
<reference evidence="4" key="1">
    <citation type="submission" date="2016-09" db="EMBL/GenBank/DDBJ databases">
        <authorList>
            <person name="Jeantristanb JTB J.-T."/>
            <person name="Ricardo R."/>
        </authorList>
    </citation>
    <scope>NUCLEOTIDE SEQUENCE [LARGE SCALE GENOMIC DNA]</scope>
</reference>
<feature type="compositionally biased region" description="Low complexity" evidence="1">
    <location>
        <begin position="166"/>
        <end position="188"/>
    </location>
</feature>
<evidence type="ECO:0000313" key="4">
    <source>
        <dbReference type="Proteomes" id="UP000198372"/>
    </source>
</evidence>
<dbReference type="PANTHER" id="PTHR10663:SF388">
    <property type="entry name" value="GOLGI-SPECIFIC BREFELDIN A-RESISTANCE GUANINE NUCLEOTIDE EXCHANGE FACTOR 1"/>
    <property type="match status" value="1"/>
</dbReference>
<evidence type="ECO:0000256" key="1">
    <source>
        <dbReference type="SAM" id="MobiDB-lite"/>
    </source>
</evidence>
<feature type="region of interest" description="Disordered" evidence="1">
    <location>
        <begin position="1"/>
        <end position="42"/>
    </location>
</feature>
<dbReference type="OrthoDB" id="10258608at2759"/>
<dbReference type="InterPro" id="IPR000904">
    <property type="entry name" value="Sec7_dom"/>
</dbReference>
<dbReference type="GO" id="GO:0005794">
    <property type="term" value="C:Golgi apparatus"/>
    <property type="evidence" value="ECO:0007669"/>
    <property type="project" value="UniProtKB-ARBA"/>
</dbReference>
<feature type="region of interest" description="Disordered" evidence="1">
    <location>
        <begin position="588"/>
        <end position="621"/>
    </location>
</feature>
<dbReference type="PROSITE" id="PS50190">
    <property type="entry name" value="SEC7"/>
    <property type="match status" value="1"/>
</dbReference>
<dbReference type="Gene3D" id="1.10.1000.11">
    <property type="entry name" value="Arf Nucleotide-binding Site Opener,domain 2"/>
    <property type="match status" value="1"/>
</dbReference>
<feature type="compositionally biased region" description="Low complexity" evidence="1">
    <location>
        <begin position="1688"/>
        <end position="1700"/>
    </location>
</feature>
<protein>
    <submittedName>
        <fullName evidence="3">BQ2448_58 protein</fullName>
    </submittedName>
</protein>
<dbReference type="SUPFAM" id="SSF48425">
    <property type="entry name" value="Sec7 domain"/>
    <property type="match status" value="1"/>
</dbReference>
<dbReference type="SMART" id="SM00222">
    <property type="entry name" value="Sec7"/>
    <property type="match status" value="1"/>
</dbReference>
<dbReference type="InterPro" id="IPR032691">
    <property type="entry name" value="Mon2/Sec7/BIG1-like_HUS"/>
</dbReference>
<dbReference type="SUPFAM" id="SSF48371">
    <property type="entry name" value="ARM repeat"/>
    <property type="match status" value="1"/>
</dbReference>
<dbReference type="FunFam" id="1.10.1000.11:FF:000002">
    <property type="entry name" value="Cytohesin 1"/>
    <property type="match status" value="1"/>
</dbReference>
<feature type="region of interest" description="Disordered" evidence="1">
    <location>
        <begin position="356"/>
        <end position="413"/>
    </location>
</feature>
<feature type="compositionally biased region" description="Basic and acidic residues" evidence="1">
    <location>
        <begin position="593"/>
        <end position="607"/>
    </location>
</feature>
<dbReference type="GO" id="GO:0032012">
    <property type="term" value="P:regulation of ARF protein signal transduction"/>
    <property type="evidence" value="ECO:0007669"/>
    <property type="project" value="InterPro"/>
</dbReference>
<accession>A0A238F4F8</accession>
<feature type="region of interest" description="Disordered" evidence="1">
    <location>
        <begin position="707"/>
        <end position="727"/>
    </location>
</feature>
<dbReference type="GO" id="GO:0005085">
    <property type="term" value="F:guanyl-nucleotide exchange factor activity"/>
    <property type="evidence" value="ECO:0007669"/>
    <property type="project" value="InterPro"/>
</dbReference>
<dbReference type="PANTHER" id="PTHR10663">
    <property type="entry name" value="GUANYL-NUCLEOTIDE EXCHANGE FACTOR"/>
    <property type="match status" value="1"/>
</dbReference>
<dbReference type="InterPro" id="IPR016024">
    <property type="entry name" value="ARM-type_fold"/>
</dbReference>
<gene>
    <name evidence="3" type="ORF">BQ2448_58</name>
</gene>
<feature type="compositionally biased region" description="Low complexity" evidence="1">
    <location>
        <begin position="27"/>
        <end position="42"/>
    </location>
</feature>
<keyword evidence="4" id="KW-1185">Reference proteome</keyword>
<feature type="compositionally biased region" description="Gly residues" evidence="1">
    <location>
        <begin position="608"/>
        <end position="619"/>
    </location>
</feature>
<dbReference type="GO" id="GO:0016192">
    <property type="term" value="P:vesicle-mediated transport"/>
    <property type="evidence" value="ECO:0007669"/>
    <property type="project" value="UniProtKB-ARBA"/>
</dbReference>
<feature type="domain" description="SEC7" evidence="2">
    <location>
        <begin position="732"/>
        <end position="922"/>
    </location>
</feature>
<name>A0A238F4F8_9BASI</name>
<evidence type="ECO:0000259" key="2">
    <source>
        <dbReference type="PROSITE" id="PS50190"/>
    </source>
</evidence>
<dbReference type="EMBL" id="FMSP01000003">
    <property type="protein sequence ID" value="SCV67937.1"/>
    <property type="molecule type" value="Genomic_DNA"/>
</dbReference>
<feature type="region of interest" description="Disordered" evidence="1">
    <location>
        <begin position="1675"/>
        <end position="1752"/>
    </location>
</feature>
<dbReference type="InterPro" id="IPR035999">
    <property type="entry name" value="Sec7_dom_sf"/>
</dbReference>
<dbReference type="STRING" id="269621.A0A238F4F8"/>
<evidence type="ECO:0000313" key="3">
    <source>
        <dbReference type="EMBL" id="SCV67937.1"/>
    </source>
</evidence>
<sequence>MSSLLDVPGSQPPSLELREDGNGVPDTTTTMGTATPTGTATGMMAGNAVPTGAEARYFTVEVSVSRSVKYDVVPAHLVLAEILTVTSAMRKNQRWASAPLSTYGYHPTASSSSLSSAIASTSTSATSLATAVGNNGLPINVVKHKSSSGVSTPAAATPTGLGPTVASRSVSASMRSASTDSRSAKTPASTAASSLMTAFGVLKLQLRECPHVSQLDAVTLLSPFLDVVRSPETSGPITATALASIDKFISYSVLNPDSPNLASAMAQLSNAATHCKFEASDSVSDEIVLLKILDVLRIALTGPLGGVLSDESVCEMMETGLSMCCQMRLSEMLRRSAERTMQAMIASVFSRLRTFPPEEDEFPPNFPHSTDPSRATTPMPPSREEPLEVSMPSTADSSGIAPTPKTAPSSIVDGDYSTLVEDDASSMISTEEEPLPFGLPSLQEVMRVLVSLLNPHDQQHTDSMRLMALGLLNIAFEVGGRSIGRFPSLRAMVGDHLCKHLFQLARSDNLLLLSTSLRVITNIFDTMREQLKLQQELFFSFLLDRLVIAPSGVAPGTRKGEIEALLDGLTWANETPLEIDPRTGAVITNSLGSRDRDGKDSRDRERGGQGSGGGIGHGQGMPTEARELMLEILGQFARGPYAMVDLWVNYDCAVEGEDLFERMIRFLARGVFPSHQHPTTSGSAQDYTQLSSLDTLLEFVSHMATRLGDEESPDGDDSSPPPASTTALSASTVASTKANKQLLLEGAAQFNHKPKVGIQFLEEHGVIYSDANTTREESMAKFFKTTPRLDKKLLGDFISRGEQIEVLRAFMKLLDFEGKIICDAMRELLECFRLPGESQQIARITETFAEVYFATGPADIKSQDAVYVLAYSVIMLNTDLHNPQVRKRMDIVAYSRNLRGVNDGEDFAPEYLQSIYDSIRKREIILPDEHQNQAGFEYGWKELLRRTRQSGPFVHNRTNAFDQQIFKLVWKPVVSALSFAFADFRDDFMIHRTIAGFNECASLAAEFDMPEVFDFLVNSLGRVTGLANTRTSPDLGSFPVVDVEPGQKVVVSPLAVRFGKNVKAQLAAVVLFTIANQNGAASIREGWTHIFEILQALFVHSLLPPPLLAMEDFLSGGSVIPLKPTSAPVPREDRRSDGGLLSTLSSYLLSPYGSNEVPGSDYTEDDVETTLSAVDCIASCQIEQLYAQIFELQGPALIAPVQVLVELCQRLTVDRLRTRTGSATTTQSPQISLPTARVQLPYDPSAVFLLEVATSIASRSTESLVGLWPIMFDFLSKLLAAANSFSSLFNERVVAALLRLCAVVVTEDELRDSTFLAIDMLRSLSPAVLASVAESLMAGLARLFHESADRIQSKTEWNLIFALFSATIQQEAAAKISFELMQKLAAGKKDDKAKLGPNNYASFLVVLVAFANVNVASSSTTTTSAPSGNLRTPPRPTTAAIEADRGMEDPAAQRAGQIVDILKSTQEALPSLIAESNLSATRAWEASWIPLLSAYAQLCLNPSRELRQIAISSLQRTLVAREILDNPNVDFTTIFERVFFPMLEELLKPHVFRRDPEGMGETRLRASALLCKIFLSYLTQLSERQGMETMTQLWLRILGYQDRFMHSGRRDQMFEAVPESLKNVLLVMNEAGSLRPPHDPKRTPEHAPLWDATFERIEPFLPGLKNELFPPPKAPVPFSNHMTGGVSGSSTSIGSITPSPSAAPPTSQPPTQTQPPRMSTPPPRPAGQSNNEQDQDHGRSPASMESVVVSML</sequence>
<proteinExistence type="predicted"/>
<dbReference type="Pfam" id="PF12783">
    <property type="entry name" value="Sec7-like_HUS"/>
    <property type="match status" value="1"/>
</dbReference>